<keyword evidence="3" id="KW-0285">Flavoprotein</keyword>
<evidence type="ECO:0000256" key="6">
    <source>
        <dbReference type="ARBA" id="ARBA00022827"/>
    </source>
</evidence>
<dbReference type="SUPFAM" id="SSF52833">
    <property type="entry name" value="Thioredoxin-like"/>
    <property type="match status" value="1"/>
</dbReference>
<dbReference type="InterPro" id="IPR003653">
    <property type="entry name" value="Peptidase_C48_C"/>
</dbReference>
<keyword evidence="6" id="KW-0274">FAD</keyword>
<dbReference type="PROSITE" id="PS50600">
    <property type="entry name" value="ULP_PROTEASE"/>
    <property type="match status" value="1"/>
</dbReference>
<dbReference type="Gene3D" id="3.30.9.10">
    <property type="entry name" value="D-Amino Acid Oxidase, subunit A, domain 2"/>
    <property type="match status" value="1"/>
</dbReference>
<dbReference type="GO" id="GO:0071949">
    <property type="term" value="F:FAD binding"/>
    <property type="evidence" value="ECO:0007669"/>
    <property type="project" value="InterPro"/>
</dbReference>
<protein>
    <submittedName>
        <fullName evidence="10">Phenol hydroxylase</fullName>
    </submittedName>
</protein>
<feature type="domain" description="Ubiquitin-like protease family profile" evidence="9">
    <location>
        <begin position="945"/>
        <end position="1121"/>
    </location>
</feature>
<dbReference type="InterPro" id="IPR012941">
    <property type="entry name" value="Phe_hydrox_C_dim_dom"/>
</dbReference>
<dbReference type="AlphaFoldDB" id="W9CFR3"/>
<evidence type="ECO:0000256" key="8">
    <source>
        <dbReference type="SAM" id="MobiDB-lite"/>
    </source>
</evidence>
<keyword evidence="11" id="KW-1185">Reference proteome</keyword>
<feature type="region of interest" description="Disordered" evidence="8">
    <location>
        <begin position="715"/>
        <end position="759"/>
    </location>
</feature>
<comment type="similarity">
    <text evidence="2">Belongs to the PheA/TfdB FAD monooxygenase family.</text>
</comment>
<dbReference type="Pfam" id="PF02902">
    <property type="entry name" value="Peptidase_C48"/>
    <property type="match status" value="1"/>
</dbReference>
<dbReference type="InterPro" id="IPR038765">
    <property type="entry name" value="Papain-like_cys_pep_sf"/>
</dbReference>
<dbReference type="PRINTS" id="PR00420">
    <property type="entry name" value="RNGMNOXGNASE"/>
</dbReference>
<dbReference type="GO" id="GO:0019783">
    <property type="term" value="F:ubiquitin-like protein peptidase activity"/>
    <property type="evidence" value="ECO:0007669"/>
    <property type="project" value="UniProtKB-ARBA"/>
</dbReference>
<evidence type="ECO:0000313" key="11">
    <source>
        <dbReference type="Proteomes" id="UP000019487"/>
    </source>
</evidence>
<dbReference type="OrthoDB" id="1716816at2759"/>
<dbReference type="Gene3D" id="3.40.30.20">
    <property type="match status" value="1"/>
</dbReference>
<comment type="similarity">
    <text evidence="1">Belongs to the peptidase C48 family.</text>
</comment>
<evidence type="ECO:0000256" key="2">
    <source>
        <dbReference type="ARBA" id="ARBA00007801"/>
    </source>
</evidence>
<comment type="caution">
    <text evidence="10">The sequence shown here is derived from an EMBL/GenBank/DDBJ whole genome shotgun (WGS) entry which is preliminary data.</text>
</comment>
<evidence type="ECO:0000259" key="9">
    <source>
        <dbReference type="PROSITE" id="PS50600"/>
    </source>
</evidence>
<feature type="compositionally biased region" description="Basic residues" evidence="8">
    <location>
        <begin position="728"/>
        <end position="740"/>
    </location>
</feature>
<organism evidence="10 11">
    <name type="scientific">Sclerotinia borealis (strain F-4128)</name>
    <dbReference type="NCBI Taxonomy" id="1432307"/>
    <lineage>
        <taxon>Eukaryota</taxon>
        <taxon>Fungi</taxon>
        <taxon>Dikarya</taxon>
        <taxon>Ascomycota</taxon>
        <taxon>Pezizomycotina</taxon>
        <taxon>Leotiomycetes</taxon>
        <taxon>Helotiales</taxon>
        <taxon>Sclerotiniaceae</taxon>
        <taxon>Sclerotinia</taxon>
    </lineage>
</organism>
<feature type="region of interest" description="Disordered" evidence="8">
    <location>
        <begin position="792"/>
        <end position="826"/>
    </location>
</feature>
<keyword evidence="4" id="KW-0645">Protease</keyword>
<dbReference type="GO" id="GO:0016709">
    <property type="term" value="F:oxidoreductase activity, acting on paired donors, with incorporation or reduction of molecular oxygen, NAD(P)H as one donor, and incorporation of one atom of oxygen"/>
    <property type="evidence" value="ECO:0007669"/>
    <property type="project" value="UniProtKB-ARBA"/>
</dbReference>
<proteinExistence type="inferred from homology"/>
<dbReference type="InterPro" id="IPR036249">
    <property type="entry name" value="Thioredoxin-like_sf"/>
</dbReference>
<dbReference type="Pfam" id="PF07976">
    <property type="entry name" value="Phe_hydrox_dim"/>
    <property type="match status" value="1"/>
</dbReference>
<name>W9CFR3_SCLBF</name>
<dbReference type="InterPro" id="IPR036188">
    <property type="entry name" value="FAD/NAD-bd_sf"/>
</dbReference>
<dbReference type="CDD" id="cd02979">
    <property type="entry name" value="PHOX_C"/>
    <property type="match status" value="1"/>
</dbReference>
<feature type="compositionally biased region" description="Polar residues" evidence="8">
    <location>
        <begin position="741"/>
        <end position="759"/>
    </location>
</feature>
<dbReference type="HOGENOM" id="CLU_275096_0_0_1"/>
<evidence type="ECO:0000256" key="4">
    <source>
        <dbReference type="ARBA" id="ARBA00022670"/>
    </source>
</evidence>
<dbReference type="SUPFAM" id="SSF54001">
    <property type="entry name" value="Cysteine proteinases"/>
    <property type="match status" value="1"/>
</dbReference>
<dbReference type="Proteomes" id="UP000019487">
    <property type="component" value="Unassembled WGS sequence"/>
</dbReference>
<dbReference type="InterPro" id="IPR002938">
    <property type="entry name" value="FAD-bd"/>
</dbReference>
<dbReference type="SUPFAM" id="SSF51905">
    <property type="entry name" value="FAD/NAD(P)-binding domain"/>
    <property type="match status" value="1"/>
</dbReference>
<dbReference type="EMBL" id="AYSA01000229">
    <property type="protein sequence ID" value="ESZ94706.1"/>
    <property type="molecule type" value="Genomic_DNA"/>
</dbReference>
<evidence type="ECO:0000256" key="7">
    <source>
        <dbReference type="ARBA" id="ARBA00023002"/>
    </source>
</evidence>
<dbReference type="InterPro" id="IPR038220">
    <property type="entry name" value="PHOX_C_sf"/>
</dbReference>
<evidence type="ECO:0000256" key="3">
    <source>
        <dbReference type="ARBA" id="ARBA00022630"/>
    </source>
</evidence>
<feature type="compositionally biased region" description="Acidic residues" evidence="8">
    <location>
        <begin position="793"/>
        <end position="802"/>
    </location>
</feature>
<keyword evidence="7" id="KW-0560">Oxidoreductase</keyword>
<evidence type="ECO:0000256" key="1">
    <source>
        <dbReference type="ARBA" id="ARBA00005234"/>
    </source>
</evidence>
<dbReference type="SUPFAM" id="SSF54373">
    <property type="entry name" value="FAD-linked reductases, C-terminal domain"/>
    <property type="match status" value="1"/>
</dbReference>
<dbReference type="GO" id="GO:0006508">
    <property type="term" value="P:proteolysis"/>
    <property type="evidence" value="ECO:0007669"/>
    <property type="project" value="UniProtKB-KW"/>
</dbReference>
<evidence type="ECO:0000313" key="10">
    <source>
        <dbReference type="EMBL" id="ESZ94706.1"/>
    </source>
</evidence>
<dbReference type="PANTHER" id="PTHR43004">
    <property type="entry name" value="TRK SYSTEM POTASSIUM UPTAKE PROTEIN"/>
    <property type="match status" value="1"/>
</dbReference>
<dbReference type="PANTHER" id="PTHR43004:SF7">
    <property type="entry name" value="P-HYDROXYBENZOATE-M-HYDROXYLASE"/>
    <property type="match status" value="1"/>
</dbReference>
<dbReference type="Gene3D" id="3.40.395.10">
    <property type="entry name" value="Adenoviral Proteinase, Chain A"/>
    <property type="match status" value="1"/>
</dbReference>
<sequence length="1162" mass="130952">MERSMAPRESVGNIGVVEKYDIVVIGAGPVGLLLSTCLARWGYRIKHIDNRPEPTKTGRADGIQPRSLDLLRNMGLKPAIMAYEPAKVYEVAFWDPSSGDKGIHRTGTWASCPSFIDARYPFTTLLHQGMIERIFIADLEKHNVEIQRPWTITGFKTDEKEDSEYPVEVNLAQVEGSAKETVRAKYLFGGEGARSFVREQLKIGIKHKDPIAHVWGVMDGVVQTDFPDIKMKCTIHSDFGSIMVIPREGNMVRLYIQIASSTDKDWNPRKTATEEEVQASAKKILQPYNIEWERVEWFSVYPIGQGIAEKYTLDHRVFLGGDACHTHSPKAGQGMNTAFLDAQNLAWKIHHVESGFADRSLLHSYEVERKKVAENLLGFDAKYAALFSQKAPAAKDVEAATQQGAEHTKVEEKENDFIKTFKESCEFTSGYGVAYNPNSLNWSSSHPAQSSAINPKGNKLRTGRILTNSNVTRVTDANVVHLEQEIPLNGSFRVYVFAGKPATTKQALNDFSQNLTKKGSFLSTYLRSDIDQVSYHERHNPHSHFFTFCTIFAAKRTNIEIARDVPKTLARYSDHIYADDIRDRIVPDAKASSHSKMGLDEERGGVVVVRPDGYVGIVVGLETGSVTVDALNDYFGAFSSKKLGKSRASFLKRKASQELTHNSIEVIEPLQGEEMFEAIIGWFWGALEWFRGRVDLSYTNMSYSNIDVVADEHTQRAEVREDGSTAVKRQRNKSNNRAHTRTSSQQRQIAPTELNRTGSFSEEQLRMRADAQWIPPAFGAPTKHVEREIIVISDDEEEDEEEVPKPIADSLRLPRSPRPPKSPRIRLQPVRIQRRTSVIQDGSSLHDRLADLLNLDDDKEDENGRSPFAVSTRAQEKIKRDAEARKLKEKQETIRIAKERRLTRRNPSNRLIHTLEDKWETIISEALDRARKNGNLPITQSQGGTPLHYKDFVTLLGRSAWLNDEIINTYIEWVVEAANEFAKAEAKAFGEPIGKVPKFIAHNSFFYENLDKKGPSSTQRLMNRKKAPGVSLLQVDTVLVPICRHSHWTVGVVRPMARTIEYFDSLQGSSNTFIKLMRGWLKFQLGAEYKEDEWKTPKTGCTLQMNGYDCGVFVCTNSLCVALGVNTDCYNGTDMAIMRRTIAALLINKGFQGDFAWGLGVF</sequence>
<dbReference type="InterPro" id="IPR050641">
    <property type="entry name" value="RIFMO-like"/>
</dbReference>
<accession>W9CFR3</accession>
<dbReference type="Gene3D" id="3.50.50.60">
    <property type="entry name" value="FAD/NAD(P)-binding domain"/>
    <property type="match status" value="1"/>
</dbReference>
<dbReference type="STRING" id="1432307.W9CFR3"/>
<dbReference type="GO" id="GO:0008234">
    <property type="term" value="F:cysteine-type peptidase activity"/>
    <property type="evidence" value="ECO:0007669"/>
    <property type="project" value="InterPro"/>
</dbReference>
<dbReference type="Pfam" id="PF01494">
    <property type="entry name" value="FAD_binding_3"/>
    <property type="match status" value="1"/>
</dbReference>
<reference evidence="10 11" key="1">
    <citation type="journal article" date="2014" name="Genome Announc.">
        <title>Draft genome sequence of Sclerotinia borealis, a psychrophilic plant pathogenic fungus.</title>
        <authorList>
            <person name="Mardanov A.V."/>
            <person name="Beletsky A.V."/>
            <person name="Kadnikov V.V."/>
            <person name="Ignatov A.N."/>
            <person name="Ravin N.V."/>
        </authorList>
    </citation>
    <scope>NUCLEOTIDE SEQUENCE [LARGE SCALE GENOMIC DNA]</scope>
    <source>
        <strain evidence="11">F-4157</strain>
    </source>
</reference>
<gene>
    <name evidence="10" type="ORF">SBOR_4900</name>
</gene>
<feature type="region of interest" description="Disordered" evidence="8">
    <location>
        <begin position="857"/>
        <end position="879"/>
    </location>
</feature>
<evidence type="ECO:0000256" key="5">
    <source>
        <dbReference type="ARBA" id="ARBA00022801"/>
    </source>
</evidence>
<keyword evidence="5" id="KW-0378">Hydrolase</keyword>